<evidence type="ECO:0000313" key="3">
    <source>
        <dbReference type="Proteomes" id="UP000663090"/>
    </source>
</evidence>
<organism evidence="2 3">
    <name type="scientific">Myxococcus landrumensis</name>
    <dbReference type="NCBI Taxonomy" id="2813577"/>
    <lineage>
        <taxon>Bacteria</taxon>
        <taxon>Pseudomonadati</taxon>
        <taxon>Myxococcota</taxon>
        <taxon>Myxococcia</taxon>
        <taxon>Myxococcales</taxon>
        <taxon>Cystobacterineae</taxon>
        <taxon>Myxococcaceae</taxon>
        <taxon>Myxococcus</taxon>
    </lineage>
</organism>
<dbReference type="EMBL" id="CP071091">
    <property type="protein sequence ID" value="QSQ18368.1"/>
    <property type="molecule type" value="Genomic_DNA"/>
</dbReference>
<dbReference type="SUPFAM" id="SSF49265">
    <property type="entry name" value="Fibronectin type III"/>
    <property type="match status" value="1"/>
</dbReference>
<accession>A0ABX7NQ83</accession>
<feature type="compositionally biased region" description="Low complexity" evidence="1">
    <location>
        <begin position="10"/>
        <end position="20"/>
    </location>
</feature>
<gene>
    <name evidence="2" type="ORF">JY572_22680</name>
</gene>
<dbReference type="Proteomes" id="UP000663090">
    <property type="component" value="Chromosome"/>
</dbReference>
<reference evidence="2 3" key="1">
    <citation type="submission" date="2021-02" db="EMBL/GenBank/DDBJ databases">
        <title>De Novo genome assembly of isolated myxobacteria.</title>
        <authorList>
            <person name="Stevens D.C."/>
        </authorList>
    </citation>
    <scope>NUCLEOTIDE SEQUENCE [LARGE SCALE GENOMIC DNA]</scope>
    <source>
        <strain evidence="2 3">SCHIC003</strain>
    </source>
</reference>
<protein>
    <submittedName>
        <fullName evidence="2">Fibronectin type III domain-containing protein</fullName>
    </submittedName>
</protein>
<sequence length="531" mass="56560">MCAAWLVGCSPSPSESEGPPAVGVESPGDGTWMGEPVAEGCAPDGGPSPDAGPSPDGGPAPEDGVLVTNTTRFHTAVGIAERPGDLSTNPPEILVFDGAQFRVIQGTASREGLRFKGVPQGPYYLSVNGSYIVTDARQVEVGANRLGRADAVYADIGGIQALNLNLANLEPWRPGTLLELASAQVDMSGDVYVPSEAVPEGSTALNVDGAFYSSYTGSRFPLFESDFRDRLYVNQLSPSSAGSMPDGRPLTYTALSRSAEVGTFDFLPDGATPMPVTARLQPAPVREFPIEWRTPRFTPFASEVHPRAEHSSNSFSLLPAAHGLSEGWIGYSGTLLTLRAPSAPMSDITARLRFGNPYPSSWGVVANVTANYRVTETVPDGSGRSLRLSATNVVSDSLDNLIAGPVVPRVSPPRVLTIDGLKASTPREVGTVSPVIAWEPPVLGSPSVYRVRLDQYDREAGMVLNVRILYVPGSITQVRLPPDMLQPDSIYYLRVAAIDAPGFDVRRRPFKTNETMPHHSAEAISSLFTTP</sequence>
<name>A0ABX7NQ83_9BACT</name>
<keyword evidence="3" id="KW-1185">Reference proteome</keyword>
<feature type="region of interest" description="Disordered" evidence="1">
    <location>
        <begin position="1"/>
        <end position="66"/>
    </location>
</feature>
<evidence type="ECO:0000313" key="2">
    <source>
        <dbReference type="EMBL" id="QSQ18368.1"/>
    </source>
</evidence>
<dbReference type="InterPro" id="IPR036116">
    <property type="entry name" value="FN3_sf"/>
</dbReference>
<evidence type="ECO:0000256" key="1">
    <source>
        <dbReference type="SAM" id="MobiDB-lite"/>
    </source>
</evidence>
<proteinExistence type="predicted"/>
<feature type="region of interest" description="Disordered" evidence="1">
    <location>
        <begin position="512"/>
        <end position="531"/>
    </location>
</feature>